<evidence type="ECO:0000313" key="3">
    <source>
        <dbReference type="Proteomes" id="UP001054857"/>
    </source>
</evidence>
<comment type="subcellular location">
    <subcellularLocation>
        <location evidence="1">Cytoplasm</location>
        <location evidence="1">Cytoskeleton</location>
        <location evidence="1">Cilium axoneme</location>
    </subcellularLocation>
</comment>
<accession>A0AAD3E7H4</accession>
<reference evidence="2 3" key="1">
    <citation type="journal article" date="2021" name="Sci. Rep.">
        <title>Genome sequencing of the multicellular alga Astrephomene provides insights into convergent evolution of germ-soma differentiation.</title>
        <authorList>
            <person name="Yamashita S."/>
            <person name="Yamamoto K."/>
            <person name="Matsuzaki R."/>
            <person name="Suzuki S."/>
            <person name="Yamaguchi H."/>
            <person name="Hirooka S."/>
            <person name="Minakuchi Y."/>
            <person name="Miyagishima S."/>
            <person name="Kawachi M."/>
            <person name="Toyoda A."/>
            <person name="Nozaki H."/>
        </authorList>
    </citation>
    <scope>NUCLEOTIDE SEQUENCE [LARGE SCALE GENOMIC DNA]</scope>
    <source>
        <strain evidence="2 3">NIES-4017</strain>
    </source>
</reference>
<dbReference type="Proteomes" id="UP001054857">
    <property type="component" value="Unassembled WGS sequence"/>
</dbReference>
<evidence type="ECO:0000313" key="2">
    <source>
        <dbReference type="EMBL" id="GFR53206.1"/>
    </source>
</evidence>
<keyword evidence="3" id="KW-1185">Reference proteome</keyword>
<evidence type="ECO:0000256" key="1">
    <source>
        <dbReference type="ARBA" id="ARBA00004430"/>
    </source>
</evidence>
<comment type="caution">
    <text evidence="2">The sequence shown here is derived from an EMBL/GenBank/DDBJ whole genome shotgun (WGS) entry which is preliminary data.</text>
</comment>
<dbReference type="EMBL" id="BMAR01000103">
    <property type="protein sequence ID" value="GFR53206.1"/>
    <property type="molecule type" value="Genomic_DNA"/>
</dbReference>
<dbReference type="GO" id="GO:0005930">
    <property type="term" value="C:axoneme"/>
    <property type="evidence" value="ECO:0007669"/>
    <property type="project" value="UniProtKB-SubCell"/>
</dbReference>
<organism evidence="2 3">
    <name type="scientific">Astrephomene gubernaculifera</name>
    <dbReference type="NCBI Taxonomy" id="47775"/>
    <lineage>
        <taxon>Eukaryota</taxon>
        <taxon>Viridiplantae</taxon>
        <taxon>Chlorophyta</taxon>
        <taxon>core chlorophytes</taxon>
        <taxon>Chlorophyceae</taxon>
        <taxon>CS clade</taxon>
        <taxon>Chlamydomonadales</taxon>
        <taxon>Astrephomenaceae</taxon>
        <taxon>Astrephomene</taxon>
    </lineage>
</organism>
<dbReference type="SUPFAM" id="SSF52047">
    <property type="entry name" value="RNI-like"/>
    <property type="match status" value="1"/>
</dbReference>
<dbReference type="InterPro" id="IPR032675">
    <property type="entry name" value="LRR_dom_sf"/>
</dbReference>
<gene>
    <name evidence="2" type="ORF">Agub_g15911</name>
</gene>
<sequence length="537" mass="58463">MGDKQCIRCLCLADAVNSAIPDPEGVVAMLVHHLPGLRELTLRCCTEMSYEPFAQQLMFRSIRASLPQLERLVLPSCFALEYVGMLGSNLRKLEVVEGDACAIHIDNKRATSVAELQALEELKFAHCALEDYMAIDREHHTPLRQLLCSLPPSLRRLQLEHCTVKSGTGGRHTANADVHLEAGNITSIVLNPNVTGTLSLRRLAEQGFFASLADSQVAPRLQQARLRIKHLDIDNDEPVAEADLQPVRSVLRCFAKVEVESICLVRRRTSLAAVRQALAMLCGAEPEVLYTLPVKQSADGIMFCRDGFKLQLLQRPHPEQAVGERQEQQAFPAAATSQPLALFPSRKDLLQHVLQRVVADSPSEAPATSFSNAGTGRSSVGVLLQGPLVAMLTQGRVLVKSWITTLLERTEGMHYTLRKGLMYWVLTPAAAVVLDAPNKVLARAIAEAASVLAEMAGAVGSLRATVVTVEVPPMFVSSFSGVVSGDVLPKVVQEAWDAAAPQPGEAGGNIGWRRLEWLLGLREGLLVLPEREALHPS</sequence>
<name>A0AAD3E7H4_9CHLO</name>
<dbReference type="Gene3D" id="3.80.10.10">
    <property type="entry name" value="Ribonuclease Inhibitor"/>
    <property type="match status" value="1"/>
</dbReference>
<protein>
    <submittedName>
        <fullName evidence="2">Uncharacterized protein</fullName>
    </submittedName>
</protein>
<dbReference type="AlphaFoldDB" id="A0AAD3E7H4"/>
<proteinExistence type="predicted"/>